<dbReference type="Pfam" id="PF11102">
    <property type="entry name" value="YjbF"/>
    <property type="match status" value="1"/>
</dbReference>
<organism evidence="1 2">
    <name type="scientific">Shewanella electrica</name>
    <dbReference type="NCBI Taxonomy" id="515560"/>
    <lineage>
        <taxon>Bacteria</taxon>
        <taxon>Pseudomonadati</taxon>
        <taxon>Pseudomonadota</taxon>
        <taxon>Gammaproteobacteria</taxon>
        <taxon>Alteromonadales</taxon>
        <taxon>Shewanellaceae</taxon>
        <taxon>Shewanella</taxon>
    </lineage>
</organism>
<reference evidence="1 2" key="1">
    <citation type="submission" date="2022-02" db="EMBL/GenBank/DDBJ databases">
        <authorList>
            <person name="Zhuang L."/>
        </authorList>
    </citation>
    <scope>NUCLEOTIDE SEQUENCE [LARGE SCALE GENOMIC DNA]</scope>
    <source>
        <strain evidence="1 2">C32</strain>
    </source>
</reference>
<dbReference type="RefSeq" id="WP_238896712.1">
    <property type="nucleotide sequence ID" value="NZ_JAKOGG010000008.1"/>
</dbReference>
<dbReference type="Proteomes" id="UP001201549">
    <property type="component" value="Unassembled WGS sequence"/>
</dbReference>
<accession>A0ABT2FLM0</accession>
<gene>
    <name evidence="1" type="ORF">L9G74_12315</name>
</gene>
<proteinExistence type="predicted"/>
<sequence>MNKKLLFALVCAVGLTGCGSKSSLVYQTFKEAISAPPSYDISAADLEKFPYPVIYGQLGDGSQAVIVLAYVKGDERQWLTAQKESMTTKYGRLVRTAGLKHDLAAITFDGVDPLSRPLAELSGATATGRVDLLPSYKFGLKFESRFAVKEQQTVQLGPLSKQLTLVEETFSIPEIDYHVINKFWLDDHGLVWKSEQAPSPDLPVFRVTLLKPYSGDES</sequence>
<protein>
    <submittedName>
        <fullName evidence="1">YjbF family lipoprotein</fullName>
    </submittedName>
</protein>
<dbReference type="SUPFAM" id="SSF159270">
    <property type="entry name" value="YmcC-like"/>
    <property type="match status" value="1"/>
</dbReference>
<dbReference type="Gene3D" id="2.40.360.10">
    <property type="entry name" value="YmcC-like"/>
    <property type="match status" value="1"/>
</dbReference>
<reference evidence="2" key="2">
    <citation type="submission" date="2023-07" db="EMBL/GenBank/DDBJ databases">
        <title>Shewanella mangrovi sp. nov., an acetaldehyde- degrading bacterium isolated from mangrove sediment.</title>
        <authorList>
            <person name="Liu Y."/>
        </authorList>
    </citation>
    <scope>NUCLEOTIDE SEQUENCE [LARGE SCALE GENOMIC DNA]</scope>
    <source>
        <strain evidence="2">C32</strain>
    </source>
</reference>
<keyword evidence="1" id="KW-0449">Lipoprotein</keyword>
<dbReference type="InterPro" id="IPR023373">
    <property type="entry name" value="YmcC_sf"/>
</dbReference>
<dbReference type="PROSITE" id="PS51257">
    <property type="entry name" value="PROKAR_LIPOPROTEIN"/>
    <property type="match status" value="1"/>
</dbReference>
<evidence type="ECO:0000313" key="1">
    <source>
        <dbReference type="EMBL" id="MCS4557229.1"/>
    </source>
</evidence>
<comment type="caution">
    <text evidence="1">The sequence shown here is derived from an EMBL/GenBank/DDBJ whole genome shotgun (WGS) entry which is preliminary data.</text>
</comment>
<keyword evidence="2" id="KW-1185">Reference proteome</keyword>
<dbReference type="InterPro" id="IPR021308">
    <property type="entry name" value="GfcB"/>
</dbReference>
<name>A0ABT2FLM0_9GAMM</name>
<dbReference type="EMBL" id="JAKOGG010000008">
    <property type="protein sequence ID" value="MCS4557229.1"/>
    <property type="molecule type" value="Genomic_DNA"/>
</dbReference>
<evidence type="ECO:0000313" key="2">
    <source>
        <dbReference type="Proteomes" id="UP001201549"/>
    </source>
</evidence>